<protein>
    <submittedName>
        <fullName evidence="2">Uncharacterized protein</fullName>
    </submittedName>
</protein>
<evidence type="ECO:0000313" key="3">
    <source>
        <dbReference type="Proteomes" id="UP001231915"/>
    </source>
</evidence>
<dbReference type="Proteomes" id="UP001231915">
    <property type="component" value="Unassembled WGS sequence"/>
</dbReference>
<accession>A0ABT7ELZ8</accession>
<dbReference type="RefSeq" id="WP_284137518.1">
    <property type="nucleotide sequence ID" value="NZ_JASJUT010000005.1"/>
</dbReference>
<evidence type="ECO:0000313" key="2">
    <source>
        <dbReference type="EMBL" id="MDK2596054.1"/>
    </source>
</evidence>
<proteinExistence type="predicted"/>
<organism evidence="2 3">
    <name type="scientific">Pseudoalteromonas obscura</name>
    <dbReference type="NCBI Taxonomy" id="3048491"/>
    <lineage>
        <taxon>Bacteria</taxon>
        <taxon>Pseudomonadati</taxon>
        <taxon>Pseudomonadota</taxon>
        <taxon>Gammaproteobacteria</taxon>
        <taxon>Alteromonadales</taxon>
        <taxon>Pseudoalteromonadaceae</taxon>
        <taxon>Pseudoalteromonas</taxon>
    </lineage>
</organism>
<feature type="transmembrane region" description="Helical" evidence="1">
    <location>
        <begin position="21"/>
        <end position="40"/>
    </location>
</feature>
<gene>
    <name evidence="2" type="ORF">QNM18_13415</name>
</gene>
<keyword evidence="1" id="KW-1133">Transmembrane helix</keyword>
<comment type="caution">
    <text evidence="2">The sequence shown here is derived from an EMBL/GenBank/DDBJ whole genome shotgun (WGS) entry which is preliminary data.</text>
</comment>
<feature type="transmembrane region" description="Helical" evidence="1">
    <location>
        <begin position="120"/>
        <end position="138"/>
    </location>
</feature>
<name>A0ABT7ELZ8_9GAMM</name>
<keyword evidence="1" id="KW-0472">Membrane</keyword>
<dbReference type="EMBL" id="JASJUT010000005">
    <property type="protein sequence ID" value="MDK2596054.1"/>
    <property type="molecule type" value="Genomic_DNA"/>
</dbReference>
<feature type="transmembrane region" description="Helical" evidence="1">
    <location>
        <begin position="46"/>
        <end position="67"/>
    </location>
</feature>
<evidence type="ECO:0000256" key="1">
    <source>
        <dbReference type="SAM" id="Phobius"/>
    </source>
</evidence>
<reference evidence="2 3" key="1">
    <citation type="submission" date="2023-05" db="EMBL/GenBank/DDBJ databases">
        <title>Pseudoalteromonas ardens sp. nov., Pseudoalteromonas obscura sp. nov., and Pseudoalteromonas umbrosa sp. nov., isolated from the coral Montipora capitata.</title>
        <authorList>
            <person name="Thomas E.M."/>
            <person name="Smith E.M."/>
            <person name="Papke E."/>
            <person name="Shlafstein M.D."/>
            <person name="Oline D.K."/>
            <person name="Videau P."/>
            <person name="Saw J.H."/>
            <person name="Strangman W.K."/>
            <person name="Ushijima B."/>
        </authorList>
    </citation>
    <scope>NUCLEOTIDE SEQUENCE [LARGE SCALE GENOMIC DNA]</scope>
    <source>
        <strain evidence="2 3">P94</strain>
    </source>
</reference>
<keyword evidence="3" id="KW-1185">Reference proteome</keyword>
<keyword evidence="1" id="KW-0812">Transmembrane</keyword>
<sequence length="157" mass="18121">MYFWNISKLKLDLVANKLTTLCDLKYLIATLALLSLSVTYSENSNLFDYLSTLVDICVLTFGTWFCYRVNGGKTSKDFLRRYLSIGWVVGIRVIVFSMPVVIATYFLFDFAGFEVLGDATLLDVGVTLFFSSFFYWRVFVHMKQVQLTDEKQAEFNK</sequence>
<feature type="transmembrane region" description="Helical" evidence="1">
    <location>
        <begin position="87"/>
        <end position="108"/>
    </location>
</feature>